<sequence>MRVLAASFFAFATMTALAPPALAMPDSARTMLDAAIAGGDEAEIMTIAKYAEMTWPDAAAEIRVRIGVWRTDRKIAARPDEARVEPNESAEKLAEKTASPAVPWKGKGELGGYYATGNSEYFGVSTGVKLTRDDPVWRHAFIAQADYQENDGQATRERYLVSYAPNYRFSPQTYVYGLGQYEHDRFLGYDSRYAISAGIGYRTPNGKPLSVELEAGPAYRFTEFVDGGAESSAAGRGSISVEWKIAPSLTFNQDAAIYVDSLNSTINGTSALNAKVYGPLSARLSYNVQYESAPPQGRQTTDRLSRVSLVYDF</sequence>
<evidence type="ECO:0000313" key="2">
    <source>
        <dbReference type="EMBL" id="RJF93077.1"/>
    </source>
</evidence>
<comment type="caution">
    <text evidence="2">The sequence shown here is derived from an EMBL/GenBank/DDBJ whole genome shotgun (WGS) entry which is preliminary data.</text>
</comment>
<accession>A0A418WPB1</accession>
<reference evidence="2 3" key="1">
    <citation type="submission" date="2018-09" db="EMBL/GenBank/DDBJ databases">
        <authorList>
            <person name="Zhu H."/>
        </authorList>
    </citation>
    <scope>NUCLEOTIDE SEQUENCE [LARGE SCALE GENOMIC DNA]</scope>
    <source>
        <strain evidence="2 3">K2R01-6</strain>
    </source>
</reference>
<feature type="chain" id="PRO_5019254679" evidence="1">
    <location>
        <begin position="19"/>
        <end position="313"/>
    </location>
</feature>
<evidence type="ECO:0000256" key="1">
    <source>
        <dbReference type="SAM" id="SignalP"/>
    </source>
</evidence>
<evidence type="ECO:0000313" key="3">
    <source>
        <dbReference type="Proteomes" id="UP000286100"/>
    </source>
</evidence>
<protein>
    <submittedName>
        <fullName evidence="2">DUF481 domain-containing protein</fullName>
    </submittedName>
</protein>
<dbReference type="EMBL" id="QYUM01000002">
    <property type="protein sequence ID" value="RJF93077.1"/>
    <property type="molecule type" value="Genomic_DNA"/>
</dbReference>
<dbReference type="AlphaFoldDB" id="A0A418WPB1"/>
<organism evidence="2 3">
    <name type="scientific">Sphingomonas cavernae</name>
    <dbReference type="NCBI Taxonomy" id="2320861"/>
    <lineage>
        <taxon>Bacteria</taxon>
        <taxon>Pseudomonadati</taxon>
        <taxon>Pseudomonadota</taxon>
        <taxon>Alphaproteobacteria</taxon>
        <taxon>Sphingomonadales</taxon>
        <taxon>Sphingomonadaceae</taxon>
        <taxon>Sphingomonas</taxon>
    </lineage>
</organism>
<gene>
    <name evidence="2" type="ORF">D3876_01495</name>
</gene>
<dbReference type="Pfam" id="PF04338">
    <property type="entry name" value="DUF481"/>
    <property type="match status" value="1"/>
</dbReference>
<feature type="signal peptide" evidence="1">
    <location>
        <begin position="1"/>
        <end position="18"/>
    </location>
</feature>
<name>A0A418WPB1_9SPHN</name>
<dbReference type="InterPro" id="IPR007433">
    <property type="entry name" value="DUF481"/>
</dbReference>
<dbReference type="Proteomes" id="UP000286100">
    <property type="component" value="Unassembled WGS sequence"/>
</dbReference>
<dbReference type="OrthoDB" id="7341471at2"/>
<keyword evidence="3" id="KW-1185">Reference proteome</keyword>
<keyword evidence="1" id="KW-0732">Signal</keyword>
<proteinExistence type="predicted"/>